<dbReference type="GO" id="GO:0042795">
    <property type="term" value="P:snRNA transcription by RNA polymerase II"/>
    <property type="evidence" value="ECO:0007669"/>
    <property type="project" value="TreeGrafter"/>
</dbReference>
<dbReference type="GO" id="GO:0042796">
    <property type="term" value="P:snRNA transcription by RNA polymerase III"/>
    <property type="evidence" value="ECO:0007669"/>
    <property type="project" value="TreeGrafter"/>
</dbReference>
<dbReference type="GO" id="GO:0043565">
    <property type="term" value="F:sequence-specific DNA binding"/>
    <property type="evidence" value="ECO:0007669"/>
    <property type="project" value="TreeGrafter"/>
</dbReference>
<evidence type="ECO:0000313" key="1">
    <source>
        <dbReference type="EMBL" id="KAJ1734046.1"/>
    </source>
</evidence>
<dbReference type="PANTHER" id="PTHR15131">
    <property type="entry name" value="SMALL NUCLEAR RNA ACTIVATING COMPLEX, POLYPEPTIDE 1"/>
    <property type="match status" value="1"/>
</dbReference>
<comment type="caution">
    <text evidence="1">The sequence shown here is derived from an EMBL/GenBank/DDBJ whole genome shotgun (WGS) entry which is preliminary data.</text>
</comment>
<reference evidence="1" key="1">
    <citation type="submission" date="2022-07" db="EMBL/GenBank/DDBJ databases">
        <title>Phylogenomic reconstructions and comparative analyses of Kickxellomycotina fungi.</title>
        <authorList>
            <person name="Reynolds N.K."/>
            <person name="Stajich J.E."/>
            <person name="Barry K."/>
            <person name="Grigoriev I.V."/>
            <person name="Crous P."/>
            <person name="Smith M.E."/>
        </authorList>
    </citation>
    <scope>NUCLEOTIDE SEQUENCE</scope>
    <source>
        <strain evidence="1">BCRC 34381</strain>
    </source>
</reference>
<organism evidence="1 2">
    <name type="scientific">Coemansia biformis</name>
    <dbReference type="NCBI Taxonomy" id="1286918"/>
    <lineage>
        <taxon>Eukaryota</taxon>
        <taxon>Fungi</taxon>
        <taxon>Fungi incertae sedis</taxon>
        <taxon>Zoopagomycota</taxon>
        <taxon>Kickxellomycotina</taxon>
        <taxon>Kickxellomycetes</taxon>
        <taxon>Kickxellales</taxon>
        <taxon>Kickxellaceae</taxon>
        <taxon>Coemansia</taxon>
    </lineage>
</organism>
<name>A0A9W7YAB1_9FUNG</name>
<protein>
    <submittedName>
        <fullName evidence="1">Uncharacterized protein</fullName>
    </submittedName>
</protein>
<dbReference type="GO" id="GO:0019185">
    <property type="term" value="C:snRNA-activating protein complex"/>
    <property type="evidence" value="ECO:0007669"/>
    <property type="project" value="TreeGrafter"/>
</dbReference>
<dbReference type="PANTHER" id="PTHR15131:SF3">
    <property type="entry name" value="SNRNA-ACTIVATING PROTEIN COMPLEX SUBUNIT 1"/>
    <property type="match status" value="1"/>
</dbReference>
<dbReference type="AlphaFoldDB" id="A0A9W7YAB1"/>
<dbReference type="OrthoDB" id="20127at2759"/>
<accession>A0A9W7YAB1</accession>
<dbReference type="Proteomes" id="UP001143981">
    <property type="component" value="Unassembled WGS sequence"/>
</dbReference>
<dbReference type="Pfam" id="PF09808">
    <property type="entry name" value="SNAPC1"/>
    <property type="match status" value="1"/>
</dbReference>
<dbReference type="EMBL" id="JANBOI010000099">
    <property type="protein sequence ID" value="KAJ1734046.1"/>
    <property type="molecule type" value="Genomic_DNA"/>
</dbReference>
<proteinExistence type="predicted"/>
<keyword evidence="2" id="KW-1185">Reference proteome</keyword>
<sequence length="367" mass="41157">MAATAMETAAAALDEPLEGDDVKRVVNLGRTGVYLSAIEGDVRTLMRTFQRQQAFDFESFGEIWKALDFSLIHFVATEKNSRHNFMRATYRLILDHFQPGAILEIRVGVIYALYLVYFTQPVNFPNISIRVTMEMWSMLTKLYQYCSEADIRDVVYVFDRLVGEGAFEQVAWLDHNEGILRLDGDEDGGSGRVAAKLTQIEHEVMGSAQGGLGDLATNKHQIGLFEAYRTSKRRLVSTRLVEQATREFYQVEFGIDPALTEEMPGAVPMDISDQDTAWSAHIFSRVRDYQRSRADRVGAVAEDDGSLRVRADYAGGTLGARMLRVRGGPPHYGPDSNDVASTPIRAIQRAEDNQNRKRHGLLARANN</sequence>
<gene>
    <name evidence="1" type="ORF">LPJ61_001266</name>
</gene>
<dbReference type="InterPro" id="IPR019188">
    <property type="entry name" value="SNAPC1"/>
</dbReference>
<evidence type="ECO:0000313" key="2">
    <source>
        <dbReference type="Proteomes" id="UP001143981"/>
    </source>
</evidence>